<dbReference type="Proteomes" id="UP001230504">
    <property type="component" value="Unassembled WGS sequence"/>
</dbReference>
<name>A0AAD8Q7S2_9PEZI</name>
<dbReference type="AlphaFoldDB" id="A0AAD8Q7S2"/>
<keyword evidence="3" id="KW-1185">Reference proteome</keyword>
<reference evidence="2" key="1">
    <citation type="submission" date="2021-06" db="EMBL/GenBank/DDBJ databases">
        <title>Comparative genomics, transcriptomics and evolutionary studies reveal genomic signatures of adaptation to plant cell wall in hemibiotrophic fungi.</title>
        <authorList>
            <consortium name="DOE Joint Genome Institute"/>
            <person name="Baroncelli R."/>
            <person name="Diaz J.F."/>
            <person name="Benocci T."/>
            <person name="Peng M."/>
            <person name="Battaglia E."/>
            <person name="Haridas S."/>
            <person name="Andreopoulos W."/>
            <person name="Labutti K."/>
            <person name="Pangilinan J."/>
            <person name="Floch G.L."/>
            <person name="Makela M.R."/>
            <person name="Henrissat B."/>
            <person name="Grigoriev I.V."/>
            <person name="Crouch J.A."/>
            <person name="De Vries R.P."/>
            <person name="Sukno S.A."/>
            <person name="Thon M.R."/>
        </authorList>
    </citation>
    <scope>NUCLEOTIDE SEQUENCE</scope>
    <source>
        <strain evidence="2">CBS 125086</strain>
    </source>
</reference>
<sequence length="57" mass="6426">MLLRRCEESPGPPGADRVSVASRTDRRVSVVTQAGESGTYPNSVPRRFHRWALLQFQ</sequence>
<comment type="caution">
    <text evidence="2">The sequence shown here is derived from an EMBL/GenBank/DDBJ whole genome shotgun (WGS) entry which is preliminary data.</text>
</comment>
<organism evidence="2 3">
    <name type="scientific">Colletotrichum navitas</name>
    <dbReference type="NCBI Taxonomy" id="681940"/>
    <lineage>
        <taxon>Eukaryota</taxon>
        <taxon>Fungi</taxon>
        <taxon>Dikarya</taxon>
        <taxon>Ascomycota</taxon>
        <taxon>Pezizomycotina</taxon>
        <taxon>Sordariomycetes</taxon>
        <taxon>Hypocreomycetidae</taxon>
        <taxon>Glomerellales</taxon>
        <taxon>Glomerellaceae</taxon>
        <taxon>Colletotrichum</taxon>
        <taxon>Colletotrichum graminicola species complex</taxon>
    </lineage>
</organism>
<evidence type="ECO:0000313" key="3">
    <source>
        <dbReference type="Proteomes" id="UP001230504"/>
    </source>
</evidence>
<dbReference type="RefSeq" id="XP_060417623.1">
    <property type="nucleotide sequence ID" value="XM_060557015.1"/>
</dbReference>
<dbReference type="GeneID" id="85441255"/>
<evidence type="ECO:0000256" key="1">
    <source>
        <dbReference type="SAM" id="MobiDB-lite"/>
    </source>
</evidence>
<evidence type="ECO:0000313" key="2">
    <source>
        <dbReference type="EMBL" id="KAK1596786.1"/>
    </source>
</evidence>
<proteinExistence type="predicted"/>
<feature type="region of interest" description="Disordered" evidence="1">
    <location>
        <begin position="1"/>
        <end position="26"/>
    </location>
</feature>
<dbReference type="EMBL" id="JAHLJV010000010">
    <property type="protein sequence ID" value="KAK1596786.1"/>
    <property type="molecule type" value="Genomic_DNA"/>
</dbReference>
<protein>
    <submittedName>
        <fullName evidence="2">Uncharacterized protein</fullName>
    </submittedName>
</protein>
<accession>A0AAD8Q7S2</accession>
<gene>
    <name evidence="2" type="ORF">LY79DRAFT_542675</name>
</gene>